<evidence type="ECO:0000313" key="2">
    <source>
        <dbReference type="EMBL" id="GBL88519.1"/>
    </source>
</evidence>
<keyword evidence="1" id="KW-0472">Membrane</keyword>
<keyword evidence="3" id="KW-1185">Reference proteome</keyword>
<sequence length="95" mass="10952">MRTDLSENWRRCDILGLPVNEIYVVCSSKVNSGNNESMNTISFGANFSIYEYVTNRLLDDFSYLIFLGYESTVVNTGVFNGVIRRHELKIHRPIQ</sequence>
<evidence type="ECO:0000256" key="1">
    <source>
        <dbReference type="SAM" id="Phobius"/>
    </source>
</evidence>
<feature type="transmembrane region" description="Helical" evidence="1">
    <location>
        <begin position="61"/>
        <end position="83"/>
    </location>
</feature>
<evidence type="ECO:0000313" key="3">
    <source>
        <dbReference type="Proteomes" id="UP000499080"/>
    </source>
</evidence>
<organism evidence="2 3">
    <name type="scientific">Araneus ventricosus</name>
    <name type="common">Orbweaver spider</name>
    <name type="synonym">Epeira ventricosa</name>
    <dbReference type="NCBI Taxonomy" id="182803"/>
    <lineage>
        <taxon>Eukaryota</taxon>
        <taxon>Metazoa</taxon>
        <taxon>Ecdysozoa</taxon>
        <taxon>Arthropoda</taxon>
        <taxon>Chelicerata</taxon>
        <taxon>Arachnida</taxon>
        <taxon>Araneae</taxon>
        <taxon>Araneomorphae</taxon>
        <taxon>Entelegynae</taxon>
        <taxon>Araneoidea</taxon>
        <taxon>Araneidae</taxon>
        <taxon>Araneus</taxon>
    </lineage>
</organism>
<protein>
    <submittedName>
        <fullName evidence="2">Uncharacterized protein</fullName>
    </submittedName>
</protein>
<dbReference type="Proteomes" id="UP000499080">
    <property type="component" value="Unassembled WGS sequence"/>
</dbReference>
<keyword evidence="1" id="KW-1133">Transmembrane helix</keyword>
<accession>A0A4Y2BAR1</accession>
<dbReference type="EMBL" id="BGPR01000060">
    <property type="protein sequence ID" value="GBL88519.1"/>
    <property type="molecule type" value="Genomic_DNA"/>
</dbReference>
<reference evidence="2 3" key="1">
    <citation type="journal article" date="2019" name="Sci. Rep.">
        <title>Orb-weaving spider Araneus ventricosus genome elucidates the spidroin gene catalogue.</title>
        <authorList>
            <person name="Kono N."/>
            <person name="Nakamura H."/>
            <person name="Ohtoshi R."/>
            <person name="Moran D.A.P."/>
            <person name="Shinohara A."/>
            <person name="Yoshida Y."/>
            <person name="Fujiwara M."/>
            <person name="Mori M."/>
            <person name="Tomita M."/>
            <person name="Arakawa K."/>
        </authorList>
    </citation>
    <scope>NUCLEOTIDE SEQUENCE [LARGE SCALE GENOMIC DNA]</scope>
</reference>
<dbReference type="AlphaFoldDB" id="A0A4Y2BAR1"/>
<comment type="caution">
    <text evidence="2">The sequence shown here is derived from an EMBL/GenBank/DDBJ whole genome shotgun (WGS) entry which is preliminary data.</text>
</comment>
<keyword evidence="1" id="KW-0812">Transmembrane</keyword>
<gene>
    <name evidence="2" type="ORF">AVEN_159104_1</name>
</gene>
<proteinExistence type="predicted"/>
<name>A0A4Y2BAR1_ARAVE</name>